<proteinExistence type="predicted"/>
<organism evidence="6 7">
    <name type="scientific">Serratia aquatilis</name>
    <dbReference type="NCBI Taxonomy" id="1737515"/>
    <lineage>
        <taxon>Bacteria</taxon>
        <taxon>Pseudomonadati</taxon>
        <taxon>Pseudomonadota</taxon>
        <taxon>Gammaproteobacteria</taxon>
        <taxon>Enterobacterales</taxon>
        <taxon>Yersiniaceae</taxon>
        <taxon>Serratia</taxon>
    </lineage>
</organism>
<dbReference type="RefSeq" id="WP_380674251.1">
    <property type="nucleotide sequence ID" value="NZ_CP173186.1"/>
</dbReference>
<sequence>MKEPLNILLFGIGLDTYWPQFSGLKPRLESYLDQIAARLSHHQVQHGGLVDSVVAADALLAKTRQQPVDVIILYISTYALSATVLPLVQSLGKPLLVLALQPEVGLPYQKICSLPDRGDRTGEWLAHCQACSAPELANVFNRANIDYQLLVGALQGDAQVWQELDNWLNAFALRNALRTTQIGLLGHYYDGMVDVYSNLTNLSARLGVRFKPLEMCELNALRQQSTAVQIHTKRDEMHRTFVVDERCSETELQRAAHTACALDQLVERHRLGAMAYYYEGQNGNDYENIVTSVIAGSTLLTQKGIPIAGEYEVKNVIAMKIFALLGAGGSFSEPYGIEFTDDAVLWGHDGPAHPLMAEGDVRLVPLPVYHGKPGCGISIQMSVKNGPVTFLSVIEERNGEVLLQYAEGTSVAGETLDIGNTNSRYRFKLDARTFTRNWSLGGPAHHCAIGIGHQGDQLEKIAQVLNIRTRRIA</sequence>
<comment type="caution">
    <text evidence="6">The sequence shown here is derived from an EMBL/GenBank/DDBJ whole genome shotgun (WGS) entry which is preliminary data.</text>
</comment>
<dbReference type="Proteomes" id="UP001589792">
    <property type="component" value="Unassembled WGS sequence"/>
</dbReference>
<name>A0ABV6EC37_9GAMM</name>
<evidence type="ECO:0000313" key="7">
    <source>
        <dbReference type="Proteomes" id="UP001589792"/>
    </source>
</evidence>
<dbReference type="GO" id="GO:0016853">
    <property type="term" value="F:isomerase activity"/>
    <property type="evidence" value="ECO:0007669"/>
    <property type="project" value="UniProtKB-KW"/>
</dbReference>
<evidence type="ECO:0000256" key="3">
    <source>
        <dbReference type="ARBA" id="ARBA00023211"/>
    </source>
</evidence>
<evidence type="ECO:0000256" key="4">
    <source>
        <dbReference type="ARBA" id="ARBA00023235"/>
    </source>
</evidence>
<dbReference type="SUPFAM" id="SSF53743">
    <property type="entry name" value="FucI/AraA N-terminal and middle domains"/>
    <property type="match status" value="1"/>
</dbReference>
<dbReference type="EMBL" id="JBHLXG010000006">
    <property type="protein sequence ID" value="MFC0226550.1"/>
    <property type="molecule type" value="Genomic_DNA"/>
</dbReference>
<keyword evidence="7" id="KW-1185">Reference proteome</keyword>
<keyword evidence="3" id="KW-0464">Manganese</keyword>
<gene>
    <name evidence="6" type="ORF">ACFFJ3_08565</name>
</gene>
<evidence type="ECO:0000256" key="2">
    <source>
        <dbReference type="ARBA" id="ARBA00022935"/>
    </source>
</evidence>
<protein>
    <submittedName>
        <fullName evidence="6">Arabinose isomerase</fullName>
    </submittedName>
</protein>
<accession>A0ABV6EC37</accession>
<dbReference type="PANTHER" id="PTHR38464:SF1">
    <property type="entry name" value="L-ARABINOSE ISOMERASE"/>
    <property type="match status" value="1"/>
</dbReference>
<evidence type="ECO:0000313" key="6">
    <source>
        <dbReference type="EMBL" id="MFC0226550.1"/>
    </source>
</evidence>
<keyword evidence="2" id="KW-0054">Arabinose catabolism</keyword>
<dbReference type="InterPro" id="IPR009015">
    <property type="entry name" value="Fucose_isomerase_N/cen_sf"/>
</dbReference>
<keyword evidence="1" id="KW-0479">Metal-binding</keyword>
<dbReference type="SUPFAM" id="SSF50443">
    <property type="entry name" value="FucI/AraA C-terminal domain-like"/>
    <property type="match status" value="1"/>
</dbReference>
<dbReference type="PANTHER" id="PTHR38464">
    <property type="entry name" value="L-ARABINOSE ISOMERASE"/>
    <property type="match status" value="1"/>
</dbReference>
<evidence type="ECO:0000256" key="5">
    <source>
        <dbReference type="ARBA" id="ARBA00023277"/>
    </source>
</evidence>
<keyword evidence="4 6" id="KW-0413">Isomerase</keyword>
<reference evidence="6 7" key="1">
    <citation type="submission" date="2024-09" db="EMBL/GenBank/DDBJ databases">
        <authorList>
            <person name="Sun Q."/>
            <person name="Mori K."/>
        </authorList>
    </citation>
    <scope>NUCLEOTIDE SEQUENCE [LARGE SCALE GENOMIC DNA]</scope>
    <source>
        <strain evidence="6 7">CCM 8626</strain>
    </source>
</reference>
<dbReference type="InterPro" id="IPR004216">
    <property type="entry name" value="Fuc/Ara_isomerase_C"/>
</dbReference>
<dbReference type="CDD" id="cd00578">
    <property type="entry name" value="L-fuc_L-ara-isomerases"/>
    <property type="match status" value="1"/>
</dbReference>
<evidence type="ECO:0000256" key="1">
    <source>
        <dbReference type="ARBA" id="ARBA00022723"/>
    </source>
</evidence>
<dbReference type="InterPro" id="IPR003762">
    <property type="entry name" value="Lara_isomerase"/>
</dbReference>
<keyword evidence="5" id="KW-0119">Carbohydrate metabolism</keyword>